<evidence type="ECO:0000313" key="4">
    <source>
        <dbReference type="EMBL" id="MBE9607875.1"/>
    </source>
</evidence>
<gene>
    <name evidence="4" type="ORF">INR99_00785</name>
</gene>
<sequence>MITPIAYPFLHAHWPQVAELTASVLDLDRRFADYRAAHPELRAEFRLWADVLDQLIELEYDDETHRALRCAWWRAVEDCLGQDGTRQWLWSVVSGFCALRANHPAFANAGDSSHGYEETRLDRMGVLLEMQQRLSRNLLSTPELYDYPATPDLFEQLFACTLAGLPTNRMGYYDETPPNSSDNHLALFRQVVSGVLHFDDNGIWLPQGGGIGLPVQPGRSLHAIEHQRRLLIDGVRANGAEVGAISTFCRQWPDSAPYELLSWQMDDWPPAMLPLRETLFELLLLDPQTRSLHWLSDEIEPELSTRICGYRAYLHVLRQLGTALHDATLGSEELQNLLAPFARNNLLDPGWTRDQAEEASAIAELASYPPRVLHLLVEKAGWSGDGAQRALLPALGKAQLLDISHRCRELMIDAPADEPRGDVAVLRSTLQALPSEDWALLSNAMLSKELAGLTAALRGDDSSAIEKSALKKHAHLAIMSLGLLPLPAEQQEALCQQRYLQLKELHQLASKYGAERCANQREAVQIGLANLAANAGFSSLGALEWAMESRQGEELQAFFAPQAIGDYQAHIRLAGDDSGIVIVNAKGKTLATPPAAIKKDPDWLALKDAWDTLKEQRRRFRAVLDEHLVRQTRFSGEQLDAARAHPVLYDLISKLVWVDDAGHCGLYQLGQLSGLDDFHDIEGNLRLAHPLEWMSDGTLAAWQQHAVALQLLQPIQQIFRALYVPTPAELESGTVSQRYAHRWVKTRIAAGIFRQRGWRPSGDSGDAEHHRPLGEGYSANIDFDCDAHYFTEVDTLQTTGVTFRQDSQDVPLASVPPILFSEAMRDLDLMIARSLVNDTEEFTSGETLAARHALLQALTPALGGERLRLDERHAHVTGRLANYRVNLASAHIHIEPGAYLCVIPDWSQAQGKLRLPFEDSDIRTAEIISKIVMLLDDDRIRDESILRQIRMQVAPA</sequence>
<protein>
    <submittedName>
        <fullName evidence="4">DUF4132 domain-containing protein</fullName>
    </submittedName>
</protein>
<dbReference type="Pfam" id="PF18991">
    <property type="entry name" value="DUF5724"/>
    <property type="match status" value="1"/>
</dbReference>
<evidence type="ECO:0000259" key="1">
    <source>
        <dbReference type="Pfam" id="PF13569"/>
    </source>
</evidence>
<keyword evidence="5" id="KW-1185">Reference proteome</keyword>
<dbReference type="Pfam" id="PF13569">
    <property type="entry name" value="DUF4132"/>
    <property type="match status" value="1"/>
</dbReference>
<feature type="domain" description="DUF7737" evidence="3">
    <location>
        <begin position="850"/>
        <end position="949"/>
    </location>
</feature>
<dbReference type="InterPro" id="IPR025406">
    <property type="entry name" value="DUF4132"/>
</dbReference>
<feature type="domain" description="DUF5724" evidence="2">
    <location>
        <begin position="465"/>
        <end position="547"/>
    </location>
</feature>
<dbReference type="EMBL" id="JADFUA010000001">
    <property type="protein sequence ID" value="MBE9607875.1"/>
    <property type="molecule type" value="Genomic_DNA"/>
</dbReference>
<organism evidence="4 5">
    <name type="scientific">Chitinilyticum piscinae</name>
    <dbReference type="NCBI Taxonomy" id="2866724"/>
    <lineage>
        <taxon>Bacteria</taxon>
        <taxon>Pseudomonadati</taxon>
        <taxon>Pseudomonadota</taxon>
        <taxon>Betaproteobacteria</taxon>
        <taxon>Neisseriales</taxon>
        <taxon>Chitinibacteraceae</taxon>
        <taxon>Chitinilyticum</taxon>
    </lineage>
</organism>
<evidence type="ECO:0000313" key="5">
    <source>
        <dbReference type="Proteomes" id="UP000604481"/>
    </source>
</evidence>
<accession>A0A8J7FGS9</accession>
<dbReference type="InterPro" id="IPR056639">
    <property type="entry name" value="DUF7737"/>
</dbReference>
<evidence type="ECO:0000259" key="2">
    <source>
        <dbReference type="Pfam" id="PF18991"/>
    </source>
</evidence>
<dbReference type="RefSeq" id="WP_194114386.1">
    <property type="nucleotide sequence ID" value="NZ_JADFUA010000001.1"/>
</dbReference>
<dbReference type="Pfam" id="PF24879">
    <property type="entry name" value="DUF7737"/>
    <property type="match status" value="1"/>
</dbReference>
<name>A0A8J7FGS9_9NEIS</name>
<feature type="domain" description="DUF4132" evidence="1">
    <location>
        <begin position="587"/>
        <end position="758"/>
    </location>
</feature>
<comment type="caution">
    <text evidence="4">The sequence shown here is derived from an EMBL/GenBank/DDBJ whole genome shotgun (WGS) entry which is preliminary data.</text>
</comment>
<dbReference type="InterPro" id="IPR043782">
    <property type="entry name" value="DUF5724"/>
</dbReference>
<reference evidence="4 5" key="1">
    <citation type="submission" date="2020-10" db="EMBL/GenBank/DDBJ databases">
        <title>The genome sequence of Chitinilyticum litopenaei 4Y14.</title>
        <authorList>
            <person name="Liu Y."/>
        </authorList>
    </citation>
    <scope>NUCLEOTIDE SEQUENCE [LARGE SCALE GENOMIC DNA]</scope>
    <source>
        <strain evidence="4 5">4Y14</strain>
    </source>
</reference>
<proteinExistence type="predicted"/>
<dbReference type="Proteomes" id="UP000604481">
    <property type="component" value="Unassembled WGS sequence"/>
</dbReference>
<dbReference type="AlphaFoldDB" id="A0A8J7FGS9"/>
<evidence type="ECO:0000259" key="3">
    <source>
        <dbReference type="Pfam" id="PF24879"/>
    </source>
</evidence>